<name>A0A839YZE8_9SPHN</name>
<keyword evidence="3" id="KW-1185">Reference proteome</keyword>
<protein>
    <recommendedName>
        <fullName evidence="4">ABC transporter</fullName>
    </recommendedName>
</protein>
<dbReference type="Proteomes" id="UP000578569">
    <property type="component" value="Unassembled WGS sequence"/>
</dbReference>
<proteinExistence type="predicted"/>
<dbReference type="EMBL" id="JACICF010000001">
    <property type="protein sequence ID" value="MBB3764366.1"/>
    <property type="molecule type" value="Genomic_DNA"/>
</dbReference>
<reference evidence="2 3" key="1">
    <citation type="submission" date="2020-08" db="EMBL/GenBank/DDBJ databases">
        <title>Genomic Encyclopedia of Type Strains, Phase IV (KMG-IV): sequencing the most valuable type-strain genomes for metagenomic binning, comparative biology and taxonomic classification.</title>
        <authorList>
            <person name="Goeker M."/>
        </authorList>
    </citation>
    <scope>NUCLEOTIDE SEQUENCE [LARGE SCALE GENOMIC DNA]</scope>
    <source>
        <strain evidence="2 3">DSM 24194</strain>
    </source>
</reference>
<feature type="signal peptide" evidence="1">
    <location>
        <begin position="1"/>
        <end position="18"/>
    </location>
</feature>
<dbReference type="AlphaFoldDB" id="A0A839YZE8"/>
<evidence type="ECO:0000313" key="2">
    <source>
        <dbReference type="EMBL" id="MBB3764366.1"/>
    </source>
</evidence>
<comment type="caution">
    <text evidence="2">The sequence shown here is derived from an EMBL/GenBank/DDBJ whole genome shotgun (WGS) entry which is preliminary data.</text>
</comment>
<dbReference type="RefSeq" id="WP_183933629.1">
    <property type="nucleotide sequence ID" value="NZ_JACICF010000001.1"/>
</dbReference>
<feature type="chain" id="PRO_5032816397" description="ABC transporter" evidence="1">
    <location>
        <begin position="19"/>
        <end position="234"/>
    </location>
</feature>
<organism evidence="2 3">
    <name type="scientific">Sphingomicrobium lutaoense</name>
    <dbReference type="NCBI Taxonomy" id="515949"/>
    <lineage>
        <taxon>Bacteria</taxon>
        <taxon>Pseudomonadati</taxon>
        <taxon>Pseudomonadota</taxon>
        <taxon>Alphaproteobacteria</taxon>
        <taxon>Sphingomonadales</taxon>
        <taxon>Sphingomonadaceae</taxon>
        <taxon>Sphingomicrobium</taxon>
    </lineage>
</organism>
<evidence type="ECO:0000313" key="3">
    <source>
        <dbReference type="Proteomes" id="UP000578569"/>
    </source>
</evidence>
<gene>
    <name evidence="2" type="ORF">FHS50_001389</name>
</gene>
<evidence type="ECO:0000256" key="1">
    <source>
        <dbReference type="SAM" id="SignalP"/>
    </source>
</evidence>
<keyword evidence="1" id="KW-0732">Signal</keyword>
<dbReference type="PROSITE" id="PS51257">
    <property type="entry name" value="PROKAR_LIPOPROTEIN"/>
    <property type="match status" value="1"/>
</dbReference>
<evidence type="ECO:0008006" key="4">
    <source>
        <dbReference type="Google" id="ProtNLM"/>
    </source>
</evidence>
<sequence>MMRRAMTLLAALALGACASEGNGESPPPAEAGQPPLAMLTSLPLMFGEEFSIEGAGSPALSALQSEWQVQAVATTDARELAPHDLLLMAHAPVQTAEGLVDLDAWVRGGGRLLLLADPRLDWPSDLPMGDRRRPIPFFADTGLLGHWGLVLHGPIADGPVSVDVEGRDVMTSSPGRFAATGEACALRANGFIATCALGKGQVTLIADADFLRAERQGDAGLAFLLSELAQLSAR</sequence>
<accession>A0A839YZE8</accession>